<evidence type="ECO:0000256" key="3">
    <source>
        <dbReference type="ARBA" id="ARBA00030367"/>
    </source>
</evidence>
<gene>
    <name evidence="5" type="ORF">DSTB1V02_LOCUS12368</name>
</gene>
<feature type="region of interest" description="Disordered" evidence="4">
    <location>
        <begin position="1"/>
        <end position="27"/>
    </location>
</feature>
<dbReference type="PANTHER" id="PTHR12775">
    <property type="entry name" value="PROTEIN C20ORF43 HOMOLOG"/>
    <property type="match status" value="1"/>
</dbReference>
<organism evidence="5">
    <name type="scientific">Darwinula stevensoni</name>
    <dbReference type="NCBI Taxonomy" id="69355"/>
    <lineage>
        <taxon>Eukaryota</taxon>
        <taxon>Metazoa</taxon>
        <taxon>Ecdysozoa</taxon>
        <taxon>Arthropoda</taxon>
        <taxon>Crustacea</taxon>
        <taxon>Oligostraca</taxon>
        <taxon>Ostracoda</taxon>
        <taxon>Podocopa</taxon>
        <taxon>Podocopida</taxon>
        <taxon>Darwinulocopina</taxon>
        <taxon>Darwinuloidea</taxon>
        <taxon>Darwinulidae</taxon>
        <taxon>Darwinula</taxon>
    </lineage>
</organism>
<reference evidence="5" key="1">
    <citation type="submission" date="2020-11" db="EMBL/GenBank/DDBJ databases">
        <authorList>
            <person name="Tran Van P."/>
        </authorList>
    </citation>
    <scope>NUCLEOTIDE SEQUENCE</scope>
</reference>
<dbReference type="Pfam" id="PF04641">
    <property type="entry name" value="Rtf2"/>
    <property type="match status" value="1"/>
</dbReference>
<feature type="compositionally biased region" description="Basic and acidic residues" evidence="4">
    <location>
        <begin position="9"/>
        <end position="27"/>
    </location>
</feature>
<feature type="compositionally biased region" description="Basic and acidic residues" evidence="4">
    <location>
        <begin position="204"/>
        <end position="217"/>
    </location>
</feature>
<proteinExistence type="inferred from homology"/>
<dbReference type="CDD" id="cd16653">
    <property type="entry name" value="RING-like_Rtf2"/>
    <property type="match status" value="1"/>
</dbReference>
<dbReference type="Proteomes" id="UP000677054">
    <property type="component" value="Unassembled WGS sequence"/>
</dbReference>
<feature type="region of interest" description="Disordered" evidence="4">
    <location>
        <begin position="194"/>
        <end position="226"/>
    </location>
</feature>
<evidence type="ECO:0000313" key="5">
    <source>
        <dbReference type="EMBL" id="CAD7252610.1"/>
    </source>
</evidence>
<sequence>MGCDGGTIPRRDELVKTKKKPEQKDKDSELRFRWRHCSIKQDALQKPIVTCELGRLYNKGSNLLSPQVSVLESLLDKSSMPVGIQHIRSLKDVKELNLTENPEWVKKSQVEKGDAYIDSHLSQYICPVVGIEMNGKYKFICLWSCGCVMSERALKAVKTNTCHKCGKSFTDEDVVILNAVDEDLDLMHSKMAERRERMKKAKGEKKTEAKSDKKRAAADAFAPGTSKMSKMEKKESFGSSVEKSGITKVLSRDPAFEKVKSSYSIAKDPQASSTYKSLFTSHPAAQTQDKAHWVTHNPFYN</sequence>
<dbReference type="InterPro" id="IPR006735">
    <property type="entry name" value="Rtf2"/>
</dbReference>
<dbReference type="OrthoDB" id="247013at2759"/>
<evidence type="ECO:0000256" key="2">
    <source>
        <dbReference type="ARBA" id="ARBA00015157"/>
    </source>
</evidence>
<evidence type="ECO:0000256" key="1">
    <source>
        <dbReference type="ARBA" id="ARBA00009885"/>
    </source>
</evidence>
<dbReference type="AlphaFoldDB" id="A0A7R9FRW8"/>
<name>A0A7R9FRW8_9CRUS</name>
<dbReference type="InterPro" id="IPR027799">
    <property type="entry name" value="Rtf2_RING-finger"/>
</dbReference>
<dbReference type="GO" id="GO:0005634">
    <property type="term" value="C:nucleus"/>
    <property type="evidence" value="ECO:0007669"/>
    <property type="project" value="TreeGrafter"/>
</dbReference>
<protein>
    <recommendedName>
        <fullName evidence="2">Replication termination factor 2</fullName>
    </recommendedName>
    <alternativeName>
        <fullName evidence="3">Replication termination factor 2 domain-containing protein 1</fullName>
    </alternativeName>
</protein>
<dbReference type="GO" id="GO:0006274">
    <property type="term" value="P:DNA replication termination"/>
    <property type="evidence" value="ECO:0007669"/>
    <property type="project" value="TreeGrafter"/>
</dbReference>
<evidence type="ECO:0000256" key="4">
    <source>
        <dbReference type="SAM" id="MobiDB-lite"/>
    </source>
</evidence>
<dbReference type="EMBL" id="LR904141">
    <property type="protein sequence ID" value="CAD7252610.1"/>
    <property type="molecule type" value="Genomic_DNA"/>
</dbReference>
<keyword evidence="6" id="KW-1185">Reference proteome</keyword>
<comment type="similarity">
    <text evidence="1">Belongs to the rtf2 family.</text>
</comment>
<accession>A0A7R9FRW8</accession>
<dbReference type="PANTHER" id="PTHR12775:SF0">
    <property type="entry name" value="REPLICATION TERMINATION FACTOR 2"/>
    <property type="match status" value="1"/>
</dbReference>
<dbReference type="EMBL" id="CAJPEV010004624">
    <property type="protein sequence ID" value="CAG0902087.1"/>
    <property type="molecule type" value="Genomic_DNA"/>
</dbReference>
<evidence type="ECO:0000313" key="6">
    <source>
        <dbReference type="Proteomes" id="UP000677054"/>
    </source>
</evidence>